<protein>
    <submittedName>
        <fullName evidence="1">Uncharacterized protein</fullName>
    </submittedName>
</protein>
<dbReference type="EMBL" id="CM055760">
    <property type="protein sequence ID" value="KAJ7986832.1"/>
    <property type="molecule type" value="Genomic_DNA"/>
</dbReference>
<reference evidence="1" key="1">
    <citation type="submission" date="2021-05" db="EMBL/GenBank/DDBJ databases">
        <authorList>
            <person name="Pan Q."/>
            <person name="Jouanno E."/>
            <person name="Zahm M."/>
            <person name="Klopp C."/>
            <person name="Cabau C."/>
            <person name="Louis A."/>
            <person name="Berthelot C."/>
            <person name="Parey E."/>
            <person name="Roest Crollius H."/>
            <person name="Montfort J."/>
            <person name="Robinson-Rechavi M."/>
            <person name="Bouchez O."/>
            <person name="Lampietro C."/>
            <person name="Lopez Roques C."/>
            <person name="Donnadieu C."/>
            <person name="Postlethwait J."/>
            <person name="Bobe J."/>
            <person name="Dillon D."/>
            <person name="Chandos A."/>
            <person name="von Hippel F."/>
            <person name="Guiguen Y."/>
        </authorList>
    </citation>
    <scope>NUCLEOTIDE SEQUENCE</scope>
    <source>
        <strain evidence="1">YG-Jan2019</strain>
    </source>
</reference>
<evidence type="ECO:0000313" key="1">
    <source>
        <dbReference type="EMBL" id="KAJ7986832.1"/>
    </source>
</evidence>
<accession>A0ACC2F638</accession>
<gene>
    <name evidence="1" type="ORF">DPEC_G00332500</name>
</gene>
<dbReference type="Proteomes" id="UP001157502">
    <property type="component" value="Chromosome 33"/>
</dbReference>
<name>A0ACC2F638_DALPE</name>
<organism evidence="1 2">
    <name type="scientific">Dallia pectoralis</name>
    <name type="common">Alaska blackfish</name>
    <dbReference type="NCBI Taxonomy" id="75939"/>
    <lineage>
        <taxon>Eukaryota</taxon>
        <taxon>Metazoa</taxon>
        <taxon>Chordata</taxon>
        <taxon>Craniata</taxon>
        <taxon>Vertebrata</taxon>
        <taxon>Euteleostomi</taxon>
        <taxon>Actinopterygii</taxon>
        <taxon>Neopterygii</taxon>
        <taxon>Teleostei</taxon>
        <taxon>Protacanthopterygii</taxon>
        <taxon>Esociformes</taxon>
        <taxon>Umbridae</taxon>
        <taxon>Dallia</taxon>
    </lineage>
</organism>
<proteinExistence type="predicted"/>
<keyword evidence="2" id="KW-1185">Reference proteome</keyword>
<evidence type="ECO:0000313" key="2">
    <source>
        <dbReference type="Proteomes" id="UP001157502"/>
    </source>
</evidence>
<sequence length="946" mass="106266">MESYSRIQMQSLSHETENSRTNVFRVVNKKHKVRDLLQECGGVAVVTVFFLVLWGIVYLTTQQLVIGKPTGEFNAFRARKHLENITSVGPRPLGSPENCVLTVNFLLEQIEHIKAYSAFGPHSVTVDVQKPTGFMGYQYYDRISNIAVRLEPKDGAKHFMLANCHFDSVPNSPGASDDAVGCAVMLEVLHSLANLSTPLKHGVVFVFNGAEEDGLMGSHGFITQHPWAKQVRAFINLEAAGVGGKEMMFQAGPDNPWLVQAYVQAAKHPFASVLAQEIFQSGMIPSSTDFAIYTSYGHIPGIDLAFMKNGFLYHTKYDTPDRILTDSIQRAGDNVLAILKHVTMSEELGDMSKSPLGKMVFFDLLGIWMVAYSARVGTIMNYVIAVATLLYLFIKCCFTRNMDAHLDSKETILGDAETSSPSADLPQPACIDQGDCGVSETTQFGAESSADAETVVDTNQSNPDPKSLWNRQVIKRIKASCCYMIKLVLAMILLIISWMISLLTVYGTAQMVMLKGQSMFWYSNLYAGIFLYGSAATGMMVLIHTVAKNNYCSVCRRPACRSACWSACQPVRQRLVRQELGELYFDVSLLLWCFALIYLTAKEVSSAYIPMLMVAFPLVTKLLLTREFRLRGLSLKYMVLYLLGLSPPYVYIMYLISQLFEVFIPIQGRSNTGSSPEVFVAYLISLSAIFLSSFLLHFIYLSRSTKWLLAGLGTVFTVFLLLVSCGVFFPYTADASGPRPKRLFMQHFTNTIHGLDGQVESKESGLEIYSVDYTGMQHITPHIPKINDTRRESDKINLYLPAAEVFPKSPLEFQLLSKEVTQRGTVSMNFKVKGPSRMSLNIETYNGAVLSRMSMANEPTWFYNPTWFQALYYHGLDSPVWNFSFEIQPLRKENLSGPNKMVSVAITSNYYFGEDQKTKQLEDMLERLPEWAFVSYWVSTYQMFQY</sequence>
<comment type="caution">
    <text evidence="1">The sequence shown here is derived from an EMBL/GenBank/DDBJ whole genome shotgun (WGS) entry which is preliminary data.</text>
</comment>